<evidence type="ECO:0000313" key="1">
    <source>
        <dbReference type="EMBL" id="KAK0705410.1"/>
    </source>
</evidence>
<keyword evidence="2" id="KW-1185">Reference proteome</keyword>
<dbReference type="EMBL" id="JAUKUA010000007">
    <property type="protein sequence ID" value="KAK0705410.1"/>
    <property type="molecule type" value="Genomic_DNA"/>
</dbReference>
<protein>
    <submittedName>
        <fullName evidence="1">Uncharacterized protein</fullName>
    </submittedName>
</protein>
<name>A0AA40DJG4_9PEZI</name>
<comment type="caution">
    <text evidence="1">The sequence shown here is derived from an EMBL/GenBank/DDBJ whole genome shotgun (WGS) entry which is preliminary data.</text>
</comment>
<dbReference type="Proteomes" id="UP001172102">
    <property type="component" value="Unassembled WGS sequence"/>
</dbReference>
<reference evidence="1" key="1">
    <citation type="submission" date="2023-06" db="EMBL/GenBank/DDBJ databases">
        <title>Genome-scale phylogeny and comparative genomics of the fungal order Sordariales.</title>
        <authorList>
            <consortium name="Lawrence Berkeley National Laboratory"/>
            <person name="Hensen N."/>
            <person name="Bonometti L."/>
            <person name="Westerberg I."/>
            <person name="Brannstrom I.O."/>
            <person name="Guillou S."/>
            <person name="Cros-Aarteil S."/>
            <person name="Calhoun S."/>
            <person name="Haridas S."/>
            <person name="Kuo A."/>
            <person name="Mondo S."/>
            <person name="Pangilinan J."/>
            <person name="Riley R."/>
            <person name="Labutti K."/>
            <person name="Andreopoulos B."/>
            <person name="Lipzen A."/>
            <person name="Chen C."/>
            <person name="Yanf M."/>
            <person name="Daum C."/>
            <person name="Ng V."/>
            <person name="Clum A."/>
            <person name="Steindorff A."/>
            <person name="Ohm R."/>
            <person name="Martin F."/>
            <person name="Silar P."/>
            <person name="Natvig D."/>
            <person name="Lalanne C."/>
            <person name="Gautier V."/>
            <person name="Ament-Velasquez S.L."/>
            <person name="Kruys A."/>
            <person name="Hutchinson M.I."/>
            <person name="Powell A.J."/>
            <person name="Barry K."/>
            <person name="Miller A.N."/>
            <person name="Grigoriev I.V."/>
            <person name="Debuchy R."/>
            <person name="Gladieux P."/>
            <person name="Thoren M.H."/>
            <person name="Johannesson H."/>
        </authorList>
    </citation>
    <scope>NUCLEOTIDE SEQUENCE</scope>
    <source>
        <strain evidence="1">SMH4607-1</strain>
    </source>
</reference>
<dbReference type="AlphaFoldDB" id="A0AA40DJG4"/>
<evidence type="ECO:0000313" key="2">
    <source>
        <dbReference type="Proteomes" id="UP001172102"/>
    </source>
</evidence>
<organism evidence="1 2">
    <name type="scientific">Lasiosphaeris hirsuta</name>
    <dbReference type="NCBI Taxonomy" id="260670"/>
    <lineage>
        <taxon>Eukaryota</taxon>
        <taxon>Fungi</taxon>
        <taxon>Dikarya</taxon>
        <taxon>Ascomycota</taxon>
        <taxon>Pezizomycotina</taxon>
        <taxon>Sordariomycetes</taxon>
        <taxon>Sordariomycetidae</taxon>
        <taxon>Sordariales</taxon>
        <taxon>Lasiosphaeriaceae</taxon>
        <taxon>Lasiosphaeris</taxon>
    </lineage>
</organism>
<sequence length="100" mass="11185">MEGGRAETDGRLFPFFLYNDFYERDTTMNFFISVPKGRRFGMECELGGVGGTAGEMACLSTGLSTGESDHCLYKGTKLWGETQLYYTYHVLLTPHIPHTG</sequence>
<accession>A0AA40DJG4</accession>
<gene>
    <name evidence="1" type="ORF">B0H67DRAFT_593995</name>
</gene>
<proteinExistence type="predicted"/>